<evidence type="ECO:0000256" key="5">
    <source>
        <dbReference type="ARBA" id="ARBA00013198"/>
    </source>
</evidence>
<dbReference type="SUPFAM" id="SSF100950">
    <property type="entry name" value="NagB/RpiA/CoA transferase-like"/>
    <property type="match status" value="1"/>
</dbReference>
<evidence type="ECO:0000256" key="3">
    <source>
        <dbReference type="ARBA" id="ARBA00004961"/>
    </source>
</evidence>
<gene>
    <name evidence="7 9" type="primary">pgl</name>
    <name evidence="9" type="ORF">M0638_04265</name>
</gene>
<evidence type="ECO:0000256" key="4">
    <source>
        <dbReference type="ARBA" id="ARBA00010662"/>
    </source>
</evidence>
<dbReference type="InterPro" id="IPR005900">
    <property type="entry name" value="6-phosphogluconolactonase_DevB"/>
</dbReference>
<comment type="caution">
    <text evidence="9">The sequence shown here is derived from an EMBL/GenBank/DDBJ whole genome shotgun (WGS) entry which is preliminary data.</text>
</comment>
<sequence length="236" mass="24797">MHAALEVLDDADTLAERAAGWLANLAAEAGPRFAVALSGGSTPERLFRLLAGPVWRGRIPWERAHLFWGDERCVPYDHPDSNFGMAKRALIDAVPVPATQVHPIPVAPDAPAAAAAYEATLRGFYGAERLSPDRPLFDAVLLGLGEDGHTASLFPGRPEVDEAMAWAVPVQGAKPQDRVSLTLPVLGSARGVAFLVSGAAKRAALSGIRNADPALPAARVRARGRLVILADEAAAG</sequence>
<evidence type="ECO:0000256" key="7">
    <source>
        <dbReference type="RuleBase" id="RU365095"/>
    </source>
</evidence>
<evidence type="ECO:0000313" key="9">
    <source>
        <dbReference type="EMBL" id="MCK8783594.1"/>
    </source>
</evidence>
<dbReference type="GO" id="GO:0006098">
    <property type="term" value="P:pentose-phosphate shunt"/>
    <property type="evidence" value="ECO:0007669"/>
    <property type="project" value="InterPro"/>
</dbReference>
<dbReference type="Pfam" id="PF01182">
    <property type="entry name" value="Glucosamine_iso"/>
    <property type="match status" value="1"/>
</dbReference>
<proteinExistence type="inferred from homology"/>
<dbReference type="EMBL" id="JALPRX010000014">
    <property type="protein sequence ID" value="MCK8783594.1"/>
    <property type="molecule type" value="Genomic_DNA"/>
</dbReference>
<dbReference type="InterPro" id="IPR039104">
    <property type="entry name" value="6PGL"/>
</dbReference>
<dbReference type="PANTHER" id="PTHR11054">
    <property type="entry name" value="6-PHOSPHOGLUCONOLACTONASE"/>
    <property type="match status" value="1"/>
</dbReference>
<dbReference type="InterPro" id="IPR006148">
    <property type="entry name" value="Glc/Gal-6P_isomerase"/>
</dbReference>
<evidence type="ECO:0000256" key="1">
    <source>
        <dbReference type="ARBA" id="ARBA00000832"/>
    </source>
</evidence>
<dbReference type="GO" id="GO:0017057">
    <property type="term" value="F:6-phosphogluconolactonase activity"/>
    <property type="evidence" value="ECO:0007669"/>
    <property type="project" value="UniProtKB-UniRule"/>
</dbReference>
<protein>
    <recommendedName>
        <fullName evidence="6 7">6-phosphogluconolactonase</fullName>
        <shortName evidence="7">6PGL</shortName>
        <ecNumber evidence="5 7">3.1.1.31</ecNumber>
    </recommendedName>
</protein>
<comment type="similarity">
    <text evidence="4 7">Belongs to the glucosamine/galactosamine-6-phosphate isomerase family. 6-phosphogluconolactonase subfamily.</text>
</comment>
<dbReference type="RefSeq" id="WP_248665718.1">
    <property type="nucleotide sequence ID" value="NZ_JALPRX010000014.1"/>
</dbReference>
<evidence type="ECO:0000256" key="6">
    <source>
        <dbReference type="ARBA" id="ARBA00020337"/>
    </source>
</evidence>
<comment type="function">
    <text evidence="2 7">Hydrolysis of 6-phosphogluconolactone to 6-phosphogluconate.</text>
</comment>
<comment type="pathway">
    <text evidence="3 7">Carbohydrate degradation; pentose phosphate pathway; D-ribulose 5-phosphate from D-glucose 6-phosphate (oxidative stage): step 2/3.</text>
</comment>
<keyword evidence="10" id="KW-1185">Reference proteome</keyword>
<name>A0A9X1Y450_9PROT</name>
<evidence type="ECO:0000256" key="2">
    <source>
        <dbReference type="ARBA" id="ARBA00002681"/>
    </source>
</evidence>
<dbReference type="PANTHER" id="PTHR11054:SF0">
    <property type="entry name" value="6-PHOSPHOGLUCONOLACTONASE"/>
    <property type="match status" value="1"/>
</dbReference>
<dbReference type="Proteomes" id="UP001139516">
    <property type="component" value="Unassembled WGS sequence"/>
</dbReference>
<evidence type="ECO:0000313" key="10">
    <source>
        <dbReference type="Proteomes" id="UP001139516"/>
    </source>
</evidence>
<dbReference type="CDD" id="cd01400">
    <property type="entry name" value="6PGL"/>
    <property type="match status" value="1"/>
</dbReference>
<reference evidence="9" key="1">
    <citation type="submission" date="2022-04" db="EMBL/GenBank/DDBJ databases">
        <title>Roseomonas acroporae sp. nov., isolated from coral Acropora digitifera.</title>
        <authorList>
            <person name="Sun H."/>
        </authorList>
    </citation>
    <scope>NUCLEOTIDE SEQUENCE</scope>
    <source>
        <strain evidence="9">NAR14</strain>
    </source>
</reference>
<dbReference type="NCBIfam" id="TIGR01198">
    <property type="entry name" value="pgl"/>
    <property type="match status" value="1"/>
</dbReference>
<comment type="catalytic activity">
    <reaction evidence="1 7">
        <text>6-phospho-D-glucono-1,5-lactone + H2O = 6-phospho-D-gluconate + H(+)</text>
        <dbReference type="Rhea" id="RHEA:12556"/>
        <dbReference type="ChEBI" id="CHEBI:15377"/>
        <dbReference type="ChEBI" id="CHEBI:15378"/>
        <dbReference type="ChEBI" id="CHEBI:57955"/>
        <dbReference type="ChEBI" id="CHEBI:58759"/>
        <dbReference type="EC" id="3.1.1.31"/>
    </reaction>
</comment>
<dbReference type="EC" id="3.1.1.31" evidence="5 7"/>
<accession>A0A9X1Y450</accession>
<evidence type="ECO:0000259" key="8">
    <source>
        <dbReference type="Pfam" id="PF01182"/>
    </source>
</evidence>
<dbReference type="Gene3D" id="3.40.50.1360">
    <property type="match status" value="1"/>
</dbReference>
<feature type="domain" description="Glucosamine/galactosamine-6-phosphate isomerase" evidence="8">
    <location>
        <begin position="10"/>
        <end position="226"/>
    </location>
</feature>
<organism evidence="9 10">
    <name type="scientific">Roseomonas acroporae</name>
    <dbReference type="NCBI Taxonomy" id="2937791"/>
    <lineage>
        <taxon>Bacteria</taxon>
        <taxon>Pseudomonadati</taxon>
        <taxon>Pseudomonadota</taxon>
        <taxon>Alphaproteobacteria</taxon>
        <taxon>Acetobacterales</taxon>
        <taxon>Roseomonadaceae</taxon>
        <taxon>Roseomonas</taxon>
    </lineage>
</organism>
<dbReference type="InterPro" id="IPR037171">
    <property type="entry name" value="NagB/RpiA_transferase-like"/>
</dbReference>
<dbReference type="AlphaFoldDB" id="A0A9X1Y450"/>
<keyword evidence="7 9" id="KW-0378">Hydrolase</keyword>
<dbReference type="GO" id="GO:0005975">
    <property type="term" value="P:carbohydrate metabolic process"/>
    <property type="evidence" value="ECO:0007669"/>
    <property type="project" value="UniProtKB-UniRule"/>
</dbReference>